<dbReference type="EMBL" id="ML996565">
    <property type="protein sequence ID" value="KAF2763242.1"/>
    <property type="molecule type" value="Genomic_DNA"/>
</dbReference>
<organism evidence="1 2">
    <name type="scientific">Pseudovirgaria hyperparasitica</name>
    <dbReference type="NCBI Taxonomy" id="470096"/>
    <lineage>
        <taxon>Eukaryota</taxon>
        <taxon>Fungi</taxon>
        <taxon>Dikarya</taxon>
        <taxon>Ascomycota</taxon>
        <taxon>Pezizomycotina</taxon>
        <taxon>Dothideomycetes</taxon>
        <taxon>Dothideomycetes incertae sedis</taxon>
        <taxon>Acrospermales</taxon>
        <taxon>Acrospermaceae</taxon>
        <taxon>Pseudovirgaria</taxon>
    </lineage>
</organism>
<dbReference type="RefSeq" id="XP_033605693.1">
    <property type="nucleotide sequence ID" value="XM_033740648.1"/>
</dbReference>
<name>A0A6A6WM57_9PEZI</name>
<dbReference type="AlphaFoldDB" id="A0A6A6WM57"/>
<evidence type="ECO:0000313" key="1">
    <source>
        <dbReference type="EMBL" id="KAF2763242.1"/>
    </source>
</evidence>
<dbReference type="Proteomes" id="UP000799437">
    <property type="component" value="Unassembled WGS sequence"/>
</dbReference>
<reference evidence="1" key="1">
    <citation type="journal article" date="2020" name="Stud. Mycol.">
        <title>101 Dothideomycetes genomes: a test case for predicting lifestyles and emergence of pathogens.</title>
        <authorList>
            <person name="Haridas S."/>
            <person name="Albert R."/>
            <person name="Binder M."/>
            <person name="Bloem J."/>
            <person name="Labutti K."/>
            <person name="Salamov A."/>
            <person name="Andreopoulos B."/>
            <person name="Baker S."/>
            <person name="Barry K."/>
            <person name="Bills G."/>
            <person name="Bluhm B."/>
            <person name="Cannon C."/>
            <person name="Castanera R."/>
            <person name="Culley D."/>
            <person name="Daum C."/>
            <person name="Ezra D."/>
            <person name="Gonzalez J."/>
            <person name="Henrissat B."/>
            <person name="Kuo A."/>
            <person name="Liang C."/>
            <person name="Lipzen A."/>
            <person name="Lutzoni F."/>
            <person name="Magnuson J."/>
            <person name="Mondo S."/>
            <person name="Nolan M."/>
            <person name="Ohm R."/>
            <person name="Pangilinan J."/>
            <person name="Park H.-J."/>
            <person name="Ramirez L."/>
            <person name="Alfaro M."/>
            <person name="Sun H."/>
            <person name="Tritt A."/>
            <person name="Yoshinaga Y."/>
            <person name="Zwiers L.-H."/>
            <person name="Turgeon B."/>
            <person name="Goodwin S."/>
            <person name="Spatafora J."/>
            <person name="Crous P."/>
            <person name="Grigoriev I."/>
        </authorList>
    </citation>
    <scope>NUCLEOTIDE SEQUENCE</scope>
    <source>
        <strain evidence="1">CBS 121739</strain>
    </source>
</reference>
<gene>
    <name evidence="1" type="ORF">EJ05DRAFT_30602</name>
</gene>
<proteinExistence type="predicted"/>
<accession>A0A6A6WM57</accession>
<protein>
    <submittedName>
        <fullName evidence="1">Uncharacterized protein</fullName>
    </submittedName>
</protein>
<keyword evidence="2" id="KW-1185">Reference proteome</keyword>
<sequence length="150" mass="17177">MSYTTELSPNAERPALLYRVIYGVPTEGNQSGLPNDQLVARGAWKTRPLEVYADLHLRVQVKDRVGNESKSPFMTFTSQWRDALMIRENFLKQGKEHVRIVVVDGRKVRDIFSAFEISMNLGYAANGSRFLGNRFCHENEFLIRGVVDVR</sequence>
<dbReference type="GeneID" id="54481702"/>
<evidence type="ECO:0000313" key="2">
    <source>
        <dbReference type="Proteomes" id="UP000799437"/>
    </source>
</evidence>